<name>B7PFQ3_IXOSC</name>
<dbReference type="VEuPathDB" id="VectorBase:ISCP_001015"/>
<dbReference type="GO" id="GO:0004222">
    <property type="term" value="F:metalloendopeptidase activity"/>
    <property type="evidence" value="ECO:0007669"/>
    <property type="project" value="InterPro"/>
</dbReference>
<gene>
    <name evidence="1" type="ORF">IscW_ISCW004839</name>
</gene>
<dbReference type="AlphaFoldDB" id="B7PFQ3"/>
<dbReference type="InParanoid" id="B7PFQ3"/>
<dbReference type="VEuPathDB" id="VectorBase:ISCW004839"/>
<keyword evidence="3" id="KW-1185">Reference proteome</keyword>
<dbReference type="EMBL" id="ABJB010043036">
    <property type="status" value="NOT_ANNOTATED_CDS"/>
    <property type="molecule type" value="Genomic_DNA"/>
</dbReference>
<dbReference type="InterPro" id="IPR024079">
    <property type="entry name" value="MetalloPept_cat_dom_sf"/>
</dbReference>
<dbReference type="InterPro" id="IPR000718">
    <property type="entry name" value="Peptidase_M13"/>
</dbReference>
<dbReference type="GO" id="GO:0006508">
    <property type="term" value="P:proteolysis"/>
    <property type="evidence" value="ECO:0007669"/>
    <property type="project" value="InterPro"/>
</dbReference>
<dbReference type="Proteomes" id="UP000001555">
    <property type="component" value="Unassembled WGS sequence"/>
</dbReference>
<evidence type="ECO:0000313" key="3">
    <source>
        <dbReference type="Proteomes" id="UP000001555"/>
    </source>
</evidence>
<dbReference type="VEuPathDB" id="VectorBase:ISCI004839"/>
<proteinExistence type="predicted"/>
<dbReference type="EMBL" id="DS703696">
    <property type="protein sequence ID" value="EEC05425.1"/>
    <property type="molecule type" value="Genomic_DNA"/>
</dbReference>
<evidence type="ECO:0000313" key="2">
    <source>
        <dbReference type="EnsemblMetazoa" id="ISCW004839-PA"/>
    </source>
</evidence>
<dbReference type="PaxDb" id="6945-B7PFQ3"/>
<protein>
    <submittedName>
        <fullName evidence="1 2">Uncharacterized protein</fullName>
    </submittedName>
</protein>
<dbReference type="OrthoDB" id="6499178at2759"/>
<dbReference type="PROSITE" id="PS51885">
    <property type="entry name" value="NEPRILYSIN"/>
    <property type="match status" value="1"/>
</dbReference>
<organism>
    <name type="scientific">Ixodes scapularis</name>
    <name type="common">Black-legged tick</name>
    <name type="synonym">Deer tick</name>
    <dbReference type="NCBI Taxonomy" id="6945"/>
    <lineage>
        <taxon>Eukaryota</taxon>
        <taxon>Metazoa</taxon>
        <taxon>Ecdysozoa</taxon>
        <taxon>Arthropoda</taxon>
        <taxon>Chelicerata</taxon>
        <taxon>Arachnida</taxon>
        <taxon>Acari</taxon>
        <taxon>Parasitiformes</taxon>
        <taxon>Ixodida</taxon>
        <taxon>Ixodoidea</taxon>
        <taxon>Ixodidae</taxon>
        <taxon>Ixodinae</taxon>
        <taxon>Ixodes</taxon>
    </lineage>
</organism>
<dbReference type="EnsemblMetazoa" id="ISCW004839-RA">
    <property type="protein sequence ID" value="ISCW004839-PA"/>
    <property type="gene ID" value="ISCW004839"/>
</dbReference>
<dbReference type="Gene3D" id="3.40.390.10">
    <property type="entry name" value="Collagenase (Catalytic Domain)"/>
    <property type="match status" value="1"/>
</dbReference>
<evidence type="ECO:0000313" key="1">
    <source>
        <dbReference type="EMBL" id="EEC05425.1"/>
    </source>
</evidence>
<dbReference type="SUPFAM" id="SSF55486">
    <property type="entry name" value="Metalloproteases ('zincins'), catalytic domain"/>
    <property type="match status" value="1"/>
</dbReference>
<reference evidence="1 3" key="1">
    <citation type="submission" date="2008-03" db="EMBL/GenBank/DDBJ databases">
        <title>Annotation of Ixodes scapularis.</title>
        <authorList>
            <consortium name="Ixodes scapularis Genome Project Consortium"/>
            <person name="Caler E."/>
            <person name="Hannick L.I."/>
            <person name="Bidwell S."/>
            <person name="Joardar V."/>
            <person name="Thiagarajan M."/>
            <person name="Amedeo P."/>
            <person name="Galinsky K.J."/>
            <person name="Schobel S."/>
            <person name="Inman J."/>
            <person name="Hostetler J."/>
            <person name="Miller J."/>
            <person name="Hammond M."/>
            <person name="Megy K."/>
            <person name="Lawson D."/>
            <person name="Kodira C."/>
            <person name="Sutton G."/>
            <person name="Meyer J."/>
            <person name="Hill C.A."/>
            <person name="Birren B."/>
            <person name="Nene V."/>
            <person name="Collins F."/>
            <person name="Alarcon-Chaidez F."/>
            <person name="Wikel S."/>
            <person name="Strausberg R."/>
        </authorList>
    </citation>
    <scope>NUCLEOTIDE SEQUENCE [LARGE SCALE GENOMIC DNA]</scope>
    <source>
        <strain evidence="3">Wikel</strain>
        <strain evidence="1">Wikel colony</strain>
    </source>
</reference>
<reference evidence="2" key="2">
    <citation type="submission" date="2020-05" db="UniProtKB">
        <authorList>
            <consortium name="EnsemblMetazoa"/>
        </authorList>
    </citation>
    <scope>IDENTIFICATION</scope>
    <source>
        <strain evidence="2">wikel</strain>
    </source>
</reference>
<accession>B7PFQ3</accession>
<sequence length="225" mass="25439">MLKTEALINTCVNKPFSEDHTSTLLDFMGDLGLRGWPFQKDTKTLADVWRAASSLLRQLGLATLVSESDSIFIPMAMFDPSYMIDSESMLLQVPRVATKIIGVLFKGIHHHNIPSDKVKWSLDTELGYHDVLKCLQKHYGNTKNNEKLRTQITAELSILDSMAILPAFKLFLKKVNKVNIEDYGVLTGLNITVKQLFFILYAKGLCETMDSKREKEVPDFLGLLE</sequence>
<dbReference type="HOGENOM" id="CLU_1231106_0_0_1"/>